<gene>
    <name evidence="1" type="ORF">SAMN06295960_0779</name>
</gene>
<accession>A0A1X7IUQ9</accession>
<name>A0A1X7IUQ9_9BACL</name>
<dbReference type="STRING" id="1852522.SAMN06295960_0779"/>
<protein>
    <submittedName>
        <fullName evidence="1">Uncharacterized protein</fullName>
    </submittedName>
</protein>
<keyword evidence="2" id="KW-1185">Reference proteome</keyword>
<evidence type="ECO:0000313" key="1">
    <source>
        <dbReference type="EMBL" id="SMG18286.1"/>
    </source>
</evidence>
<reference evidence="1 2" key="1">
    <citation type="submission" date="2017-04" db="EMBL/GenBank/DDBJ databases">
        <authorList>
            <person name="Afonso C.L."/>
            <person name="Miller P.J."/>
            <person name="Scott M.A."/>
            <person name="Spackman E."/>
            <person name="Goraichik I."/>
            <person name="Dimitrov K.M."/>
            <person name="Suarez D.L."/>
            <person name="Swayne D.E."/>
        </authorList>
    </citation>
    <scope>NUCLEOTIDE SEQUENCE [LARGE SCALE GENOMIC DNA]</scope>
    <source>
        <strain evidence="1 2">11</strain>
    </source>
</reference>
<dbReference type="RefSeq" id="WP_169025741.1">
    <property type="nucleotide sequence ID" value="NZ_FXAZ01000001.1"/>
</dbReference>
<organism evidence="1 2">
    <name type="scientific">Paenibacillus aquistagni</name>
    <dbReference type="NCBI Taxonomy" id="1852522"/>
    <lineage>
        <taxon>Bacteria</taxon>
        <taxon>Bacillati</taxon>
        <taxon>Bacillota</taxon>
        <taxon>Bacilli</taxon>
        <taxon>Bacillales</taxon>
        <taxon>Paenibacillaceae</taxon>
        <taxon>Paenibacillus</taxon>
    </lineage>
</organism>
<dbReference type="EMBL" id="FXAZ01000001">
    <property type="protein sequence ID" value="SMG18286.1"/>
    <property type="molecule type" value="Genomic_DNA"/>
</dbReference>
<sequence>MEVGWIVGTSLAVLILIAGVIGLLVSRQNGRKNKWAWWFILFGCCAIISALINLGGM</sequence>
<evidence type="ECO:0000313" key="2">
    <source>
        <dbReference type="Proteomes" id="UP000193834"/>
    </source>
</evidence>
<dbReference type="AlphaFoldDB" id="A0A1X7IUQ9"/>
<dbReference type="Proteomes" id="UP000193834">
    <property type="component" value="Unassembled WGS sequence"/>
</dbReference>
<proteinExistence type="predicted"/>